<gene>
    <name evidence="4" type="ORF">GCM10023215_36430</name>
</gene>
<evidence type="ECO:0000313" key="5">
    <source>
        <dbReference type="Proteomes" id="UP001500325"/>
    </source>
</evidence>
<keyword evidence="2" id="KW-0732">Signal</keyword>
<name>A0ABP8WXG0_9PSEU</name>
<evidence type="ECO:0000313" key="4">
    <source>
        <dbReference type="EMBL" id="GAA4695398.1"/>
    </source>
</evidence>
<evidence type="ECO:0000256" key="2">
    <source>
        <dbReference type="SAM" id="SignalP"/>
    </source>
</evidence>
<dbReference type="EMBL" id="BAABIC010000012">
    <property type="protein sequence ID" value="GAA4695398.1"/>
    <property type="molecule type" value="Genomic_DNA"/>
</dbReference>
<organism evidence="4 5">
    <name type="scientific">Pseudonocardia yuanmonensis</name>
    <dbReference type="NCBI Taxonomy" id="1095914"/>
    <lineage>
        <taxon>Bacteria</taxon>
        <taxon>Bacillati</taxon>
        <taxon>Actinomycetota</taxon>
        <taxon>Actinomycetes</taxon>
        <taxon>Pseudonocardiales</taxon>
        <taxon>Pseudonocardiaceae</taxon>
        <taxon>Pseudonocardia</taxon>
    </lineage>
</organism>
<evidence type="ECO:0000259" key="3">
    <source>
        <dbReference type="Pfam" id="PF07987"/>
    </source>
</evidence>
<dbReference type="Proteomes" id="UP001500325">
    <property type="component" value="Unassembled WGS sequence"/>
</dbReference>
<comment type="caution">
    <text evidence="4">The sequence shown here is derived from an EMBL/GenBank/DDBJ whole genome shotgun (WGS) entry which is preliminary data.</text>
</comment>
<feature type="signal peptide" evidence="2">
    <location>
        <begin position="1"/>
        <end position="32"/>
    </location>
</feature>
<protein>
    <recommendedName>
        <fullName evidence="3">YncI copper-binding domain-containing protein</fullName>
    </recommendedName>
</protein>
<keyword evidence="1" id="KW-0472">Membrane</keyword>
<dbReference type="InterPro" id="IPR038507">
    <property type="entry name" value="YcnI-like_sf"/>
</dbReference>
<feature type="transmembrane region" description="Helical" evidence="1">
    <location>
        <begin position="196"/>
        <end position="214"/>
    </location>
</feature>
<evidence type="ECO:0000256" key="1">
    <source>
        <dbReference type="SAM" id="Phobius"/>
    </source>
</evidence>
<keyword evidence="1" id="KW-0812">Transmembrane</keyword>
<accession>A0ABP8WXG0</accession>
<dbReference type="Gene3D" id="2.60.40.2230">
    <property type="entry name" value="Uncharacterised protein YcnI-like PF07987, DUF1775"/>
    <property type="match status" value="1"/>
</dbReference>
<sequence>MRGSGRVTVPLRCGLLLALSLVALVTTAGAAAAEVTLSPDHTEAGARDVAVTFRVSNDDPADPVVALRVDLPTARPLVDPQPSSPPGWQVTTTATGFEWRGGPAGSEPVDLVLRVGRMPDGAGPVRFRTTQTSRSGAVVEWSDLVVPGRPAPAHTALELRYGAPLPAVPAGGHHDHDQAARDVAAGLPTAPPGATAAWTVGVAVVLAALAALGIRELGKWQAARFAAHRPAEPGDEPAEGREARS</sequence>
<reference evidence="5" key="1">
    <citation type="journal article" date="2019" name="Int. J. Syst. Evol. Microbiol.">
        <title>The Global Catalogue of Microorganisms (GCM) 10K type strain sequencing project: providing services to taxonomists for standard genome sequencing and annotation.</title>
        <authorList>
            <consortium name="The Broad Institute Genomics Platform"/>
            <consortium name="The Broad Institute Genome Sequencing Center for Infectious Disease"/>
            <person name="Wu L."/>
            <person name="Ma J."/>
        </authorList>
    </citation>
    <scope>NUCLEOTIDE SEQUENCE [LARGE SCALE GENOMIC DNA]</scope>
    <source>
        <strain evidence="5">JCM 18055</strain>
    </source>
</reference>
<dbReference type="RefSeq" id="WP_345381774.1">
    <property type="nucleotide sequence ID" value="NZ_BAABIC010000012.1"/>
</dbReference>
<proteinExistence type="predicted"/>
<keyword evidence="5" id="KW-1185">Reference proteome</keyword>
<dbReference type="Pfam" id="PF07987">
    <property type="entry name" value="DUF1775"/>
    <property type="match status" value="1"/>
</dbReference>
<feature type="domain" description="YncI copper-binding" evidence="3">
    <location>
        <begin position="35"/>
        <end position="94"/>
    </location>
</feature>
<feature type="chain" id="PRO_5045435187" description="YncI copper-binding domain-containing protein" evidence="2">
    <location>
        <begin position="33"/>
        <end position="245"/>
    </location>
</feature>
<keyword evidence="1" id="KW-1133">Transmembrane helix</keyword>
<dbReference type="InterPro" id="IPR012533">
    <property type="entry name" value="YcnI-copper_dom"/>
</dbReference>